<organism evidence="1 2">
    <name type="scientific">Microbacterium foliorum</name>
    <dbReference type="NCBI Taxonomy" id="104336"/>
    <lineage>
        <taxon>Bacteria</taxon>
        <taxon>Bacillati</taxon>
        <taxon>Actinomycetota</taxon>
        <taxon>Actinomycetes</taxon>
        <taxon>Micrococcales</taxon>
        <taxon>Microbacteriaceae</taxon>
        <taxon>Microbacterium</taxon>
    </lineage>
</organism>
<dbReference type="Proteomes" id="UP001249291">
    <property type="component" value="Unassembled WGS sequence"/>
</dbReference>
<keyword evidence="2" id="KW-1185">Reference proteome</keyword>
<accession>A0ABU1HUR0</accession>
<evidence type="ECO:0000313" key="2">
    <source>
        <dbReference type="Proteomes" id="UP001249291"/>
    </source>
</evidence>
<reference evidence="1 2" key="1">
    <citation type="submission" date="2023-08" db="EMBL/GenBank/DDBJ databases">
        <title>Functional and genomic diversity of the sorghum phyllosphere microbiome.</title>
        <authorList>
            <person name="Shade A."/>
        </authorList>
    </citation>
    <scope>NUCLEOTIDE SEQUENCE [LARGE SCALE GENOMIC DNA]</scope>
    <source>
        <strain evidence="1 2">SORGH_AS_0445</strain>
    </source>
</reference>
<comment type="caution">
    <text evidence="1">The sequence shown here is derived from an EMBL/GenBank/DDBJ whole genome shotgun (WGS) entry which is preliminary data.</text>
</comment>
<protein>
    <submittedName>
        <fullName evidence="1">Uncharacterized protein</fullName>
    </submittedName>
</protein>
<dbReference type="RefSeq" id="WP_309693292.1">
    <property type="nucleotide sequence ID" value="NZ_JAVIZQ010000001.1"/>
</dbReference>
<sequence length="74" mass="8690">MSGGLADERHGDDVYNDPMMASVLYRLEAEEAEQTIERRRVALEHPGMIRRPSLWARARRVWTGGPSRRRRERQ</sequence>
<evidence type="ECO:0000313" key="1">
    <source>
        <dbReference type="EMBL" id="MDR6143785.1"/>
    </source>
</evidence>
<dbReference type="EMBL" id="JAVIZQ010000001">
    <property type="protein sequence ID" value="MDR6143785.1"/>
    <property type="molecule type" value="Genomic_DNA"/>
</dbReference>
<name>A0ABU1HUR0_9MICO</name>
<gene>
    <name evidence="1" type="ORF">QE375_003339</name>
</gene>
<proteinExistence type="predicted"/>